<protein>
    <submittedName>
        <fullName evidence="1">Uncharacterized protein</fullName>
    </submittedName>
</protein>
<dbReference type="EMBL" id="AP024484">
    <property type="protein sequence ID" value="BCS85032.1"/>
    <property type="molecule type" value="Genomic_DNA"/>
</dbReference>
<proteinExistence type="predicted"/>
<accession>A0ABN6EGI7</accession>
<sequence>MRVAFCTIFKQRDTMMNKDNYKRLGHYIQLIDVRNKALEVNNLLGLSIEKKFISSTANTIDTNLSLCKIVQSQQYGYGAVTCRNSNKITIVQYDGEILAIENTTNLIMKFYLLIKLALGQVLGW</sequence>
<keyword evidence="2" id="KW-1185">Reference proteome</keyword>
<name>A0ABN6EGI7_9BACT</name>
<gene>
    <name evidence="1" type="ORF">prwr041_09250</name>
</gene>
<evidence type="ECO:0000313" key="2">
    <source>
        <dbReference type="Proteomes" id="UP001319045"/>
    </source>
</evidence>
<dbReference type="Proteomes" id="UP001319045">
    <property type="component" value="Chromosome"/>
</dbReference>
<organism evidence="1 2">
    <name type="scientific">Prevotella herbatica</name>
    <dbReference type="NCBI Taxonomy" id="2801997"/>
    <lineage>
        <taxon>Bacteria</taxon>
        <taxon>Pseudomonadati</taxon>
        <taxon>Bacteroidota</taxon>
        <taxon>Bacteroidia</taxon>
        <taxon>Bacteroidales</taxon>
        <taxon>Prevotellaceae</taxon>
        <taxon>Prevotella</taxon>
    </lineage>
</organism>
<reference evidence="1 2" key="1">
    <citation type="journal article" date="2022" name="Int. J. Syst. Evol. Microbiol.">
        <title>Prevotella herbatica sp. nov., a plant polysaccharide-decomposing anaerobic bacterium isolated from a methanogenic reactor.</title>
        <authorList>
            <person name="Uek A."/>
            <person name="Tonouchi A."/>
            <person name="Kaku N."/>
            <person name="Ueki K."/>
        </authorList>
    </citation>
    <scope>NUCLEOTIDE SEQUENCE [LARGE SCALE GENOMIC DNA]</scope>
    <source>
        <strain evidence="1 2">WR041</strain>
    </source>
</reference>
<evidence type="ECO:0000313" key="1">
    <source>
        <dbReference type="EMBL" id="BCS85032.1"/>
    </source>
</evidence>